<reference evidence="2 3" key="1">
    <citation type="submission" date="2015-01" db="EMBL/GenBank/DDBJ databases">
        <title>Draft genome of the acidophilic iron oxidizer Acidithrix ferrooxidans strain Py-F3.</title>
        <authorList>
            <person name="Poehlein A."/>
            <person name="Eisen S."/>
            <person name="Schloemann M."/>
            <person name="Johnson B.D."/>
            <person name="Daniel R."/>
            <person name="Muehling M."/>
        </authorList>
    </citation>
    <scope>NUCLEOTIDE SEQUENCE [LARGE SCALE GENOMIC DNA]</scope>
    <source>
        <strain evidence="2 3">Py-F3</strain>
    </source>
</reference>
<dbReference type="STRING" id="1280514.AXFE_15990"/>
<gene>
    <name evidence="2" type="ORF">AXFE_15990</name>
</gene>
<dbReference type="EMBL" id="JXYS01000036">
    <property type="protein sequence ID" value="KJF17539.1"/>
    <property type="molecule type" value="Genomic_DNA"/>
</dbReference>
<dbReference type="InterPro" id="IPR025159">
    <property type="entry name" value="AbiEi_N"/>
</dbReference>
<organism evidence="2 3">
    <name type="scientific">Acidithrix ferrooxidans</name>
    <dbReference type="NCBI Taxonomy" id="1280514"/>
    <lineage>
        <taxon>Bacteria</taxon>
        <taxon>Bacillati</taxon>
        <taxon>Actinomycetota</taxon>
        <taxon>Acidimicrobiia</taxon>
        <taxon>Acidimicrobiales</taxon>
        <taxon>Acidimicrobiaceae</taxon>
        <taxon>Acidithrix</taxon>
    </lineage>
</organism>
<name>A0A0D8HI61_9ACTN</name>
<dbReference type="Proteomes" id="UP000032360">
    <property type="component" value="Unassembled WGS sequence"/>
</dbReference>
<dbReference type="Pfam" id="PF13338">
    <property type="entry name" value="AbiEi_4"/>
    <property type="match status" value="1"/>
</dbReference>
<proteinExistence type="predicted"/>
<dbReference type="OrthoDB" id="3192636at2"/>
<dbReference type="AlphaFoldDB" id="A0A0D8HI61"/>
<accession>A0A0D8HI61</accession>
<protein>
    <recommendedName>
        <fullName evidence="1">AbiEi antitoxin N-terminal domain-containing protein</fullName>
    </recommendedName>
</protein>
<evidence type="ECO:0000313" key="2">
    <source>
        <dbReference type="EMBL" id="KJF17539.1"/>
    </source>
</evidence>
<feature type="domain" description="AbiEi antitoxin N-terminal" evidence="1">
    <location>
        <begin position="25"/>
        <end position="71"/>
    </location>
</feature>
<dbReference type="RefSeq" id="WP_052605318.1">
    <property type="nucleotide sequence ID" value="NZ_JXYS01000036.1"/>
</dbReference>
<evidence type="ECO:0000259" key="1">
    <source>
        <dbReference type="Pfam" id="PF13338"/>
    </source>
</evidence>
<evidence type="ECO:0000313" key="3">
    <source>
        <dbReference type="Proteomes" id="UP000032360"/>
    </source>
</evidence>
<sequence length="207" mass="23201">MAIIAINVVKEFVIRYTIVMTTLDVLLEIAIQQHGYVTVADARRVGVDPQRLRALALRGRAEQRERGLYRISLVPHRPHDNYAEAVLLGGDHGALAGEAALDLWDLADVNPRRIEVIVPPGLRIRRIRKDIVFLRRDVPRDQIDEVDDIRVVSPSLAIEIAMDEGVDGSLIDQAITNASRRELIGTRRAARLLAALDDKERGLSERK</sequence>
<keyword evidence="3" id="KW-1185">Reference proteome</keyword>
<comment type="caution">
    <text evidence="2">The sequence shown here is derived from an EMBL/GenBank/DDBJ whole genome shotgun (WGS) entry which is preliminary data.</text>
</comment>